<protein>
    <submittedName>
        <fullName evidence="1">Uncharacterized protein</fullName>
    </submittedName>
</protein>
<keyword evidence="2" id="KW-1185">Reference proteome</keyword>
<sequence>MLEPFKGTGYEKEYKVKIGDRKTIYSDNLYNESDQVYFYLRHKKIQILKEQLESLFEIEWKFGCYNTCIRDGVHCVNLPNCIESASHLSPKEAWTCNIGWEVGRADCCEYSHA</sequence>
<reference evidence="1 2" key="1">
    <citation type="submission" date="2018-11" db="EMBL/GenBank/DDBJ databases">
        <title>Phylogenetic determinants of toxin gene distribution in genomes of Brevibacillus laterosporus.</title>
        <authorList>
            <person name="Glare T.R."/>
            <person name="Durrant A."/>
            <person name="Berry C."/>
            <person name="Palma L."/>
            <person name="Ormskirk M."/>
            <person name="Cox M.O."/>
        </authorList>
    </citation>
    <scope>NUCLEOTIDE SEQUENCE [LARGE SCALE GENOMIC DNA]</scope>
    <source>
        <strain evidence="1 2">1821L</strain>
    </source>
</reference>
<evidence type="ECO:0000313" key="1">
    <source>
        <dbReference type="EMBL" id="QDX94678.1"/>
    </source>
</evidence>
<name>A0A518VCG1_BRELA</name>
<proteinExistence type="predicted"/>
<dbReference type="AlphaFoldDB" id="A0A518VCG1"/>
<gene>
    <name evidence="1" type="ORF">EEL30_21800</name>
</gene>
<organism evidence="1 2">
    <name type="scientific">Brevibacillus laterosporus</name>
    <name type="common">Bacillus laterosporus</name>
    <dbReference type="NCBI Taxonomy" id="1465"/>
    <lineage>
        <taxon>Bacteria</taxon>
        <taxon>Bacillati</taxon>
        <taxon>Bacillota</taxon>
        <taxon>Bacilli</taxon>
        <taxon>Bacillales</taxon>
        <taxon>Paenibacillaceae</taxon>
        <taxon>Brevibacillus</taxon>
    </lineage>
</organism>
<dbReference type="EMBL" id="CP033464">
    <property type="protein sequence ID" value="QDX94678.1"/>
    <property type="molecule type" value="Genomic_DNA"/>
</dbReference>
<evidence type="ECO:0000313" key="2">
    <source>
        <dbReference type="Proteomes" id="UP000319432"/>
    </source>
</evidence>
<dbReference type="Proteomes" id="UP000319432">
    <property type="component" value="Chromosome"/>
</dbReference>
<accession>A0A518VCG1</accession>